<reference evidence="1 2" key="1">
    <citation type="submission" date="2021-01" db="EMBL/GenBank/DDBJ databases">
        <title>Whole genome shotgun sequence of Planobispora siamensis NBRC 107568.</title>
        <authorList>
            <person name="Komaki H."/>
            <person name="Tamura T."/>
        </authorList>
    </citation>
    <scope>NUCLEOTIDE SEQUENCE [LARGE SCALE GENOMIC DNA]</scope>
    <source>
        <strain evidence="1 2">NBRC 107568</strain>
    </source>
</reference>
<dbReference type="EMBL" id="BOOJ01000007">
    <property type="protein sequence ID" value="GIH89910.1"/>
    <property type="molecule type" value="Genomic_DNA"/>
</dbReference>
<protein>
    <submittedName>
        <fullName evidence="1">Uncharacterized protein</fullName>
    </submittedName>
</protein>
<dbReference type="Proteomes" id="UP000619788">
    <property type="component" value="Unassembled WGS sequence"/>
</dbReference>
<evidence type="ECO:0000313" key="1">
    <source>
        <dbReference type="EMBL" id="GIH89910.1"/>
    </source>
</evidence>
<keyword evidence="2" id="KW-1185">Reference proteome</keyword>
<proteinExistence type="predicted"/>
<accession>A0A8J3SAZ4</accession>
<name>A0A8J3SAZ4_9ACTN</name>
<organism evidence="1 2">
    <name type="scientific">Planobispora siamensis</name>
    <dbReference type="NCBI Taxonomy" id="936338"/>
    <lineage>
        <taxon>Bacteria</taxon>
        <taxon>Bacillati</taxon>
        <taxon>Actinomycetota</taxon>
        <taxon>Actinomycetes</taxon>
        <taxon>Streptosporangiales</taxon>
        <taxon>Streptosporangiaceae</taxon>
        <taxon>Planobispora</taxon>
    </lineage>
</organism>
<comment type="caution">
    <text evidence="1">The sequence shown here is derived from an EMBL/GenBank/DDBJ whole genome shotgun (WGS) entry which is preliminary data.</text>
</comment>
<gene>
    <name evidence="1" type="ORF">Psi01_05400</name>
</gene>
<sequence>MTSLTLTVRVHLADVLVWARTRRLIAAATFSGLSFDTVAAAWALCPANRCVHPGCSRCRDGR</sequence>
<dbReference type="RefSeq" id="WP_204062296.1">
    <property type="nucleotide sequence ID" value="NZ_BOOJ01000007.1"/>
</dbReference>
<evidence type="ECO:0000313" key="2">
    <source>
        <dbReference type="Proteomes" id="UP000619788"/>
    </source>
</evidence>
<dbReference type="AlphaFoldDB" id="A0A8J3SAZ4"/>